<evidence type="ECO:0000313" key="1">
    <source>
        <dbReference type="EMBL" id="KAI5650342.1"/>
    </source>
</evidence>
<reference evidence="2" key="1">
    <citation type="journal article" date="2023" name="Nat. Plants">
        <title>Single-cell RNA sequencing provides a high-resolution roadmap for understanding the multicellular compartmentation of specialized metabolism.</title>
        <authorList>
            <person name="Sun S."/>
            <person name="Shen X."/>
            <person name="Li Y."/>
            <person name="Li Y."/>
            <person name="Wang S."/>
            <person name="Li R."/>
            <person name="Zhang H."/>
            <person name="Shen G."/>
            <person name="Guo B."/>
            <person name="Wei J."/>
            <person name="Xu J."/>
            <person name="St-Pierre B."/>
            <person name="Chen S."/>
            <person name="Sun C."/>
        </authorList>
    </citation>
    <scope>NUCLEOTIDE SEQUENCE [LARGE SCALE GENOMIC DNA]</scope>
</reference>
<name>A0ACB9ZVT4_CATRO</name>
<evidence type="ECO:0000313" key="2">
    <source>
        <dbReference type="Proteomes" id="UP001060085"/>
    </source>
</evidence>
<accession>A0ACB9ZVT4</accession>
<dbReference type="EMBL" id="CM044708">
    <property type="protein sequence ID" value="KAI5650342.1"/>
    <property type="molecule type" value="Genomic_DNA"/>
</dbReference>
<organism evidence="1 2">
    <name type="scientific">Catharanthus roseus</name>
    <name type="common">Madagascar periwinkle</name>
    <name type="synonym">Vinca rosea</name>
    <dbReference type="NCBI Taxonomy" id="4058"/>
    <lineage>
        <taxon>Eukaryota</taxon>
        <taxon>Viridiplantae</taxon>
        <taxon>Streptophyta</taxon>
        <taxon>Embryophyta</taxon>
        <taxon>Tracheophyta</taxon>
        <taxon>Spermatophyta</taxon>
        <taxon>Magnoliopsida</taxon>
        <taxon>eudicotyledons</taxon>
        <taxon>Gunneridae</taxon>
        <taxon>Pentapetalae</taxon>
        <taxon>asterids</taxon>
        <taxon>lamiids</taxon>
        <taxon>Gentianales</taxon>
        <taxon>Apocynaceae</taxon>
        <taxon>Rauvolfioideae</taxon>
        <taxon>Vinceae</taxon>
        <taxon>Catharanthinae</taxon>
        <taxon>Catharanthus</taxon>
    </lineage>
</organism>
<comment type="caution">
    <text evidence="1">The sequence shown here is derived from an EMBL/GenBank/DDBJ whole genome shotgun (WGS) entry which is preliminary data.</text>
</comment>
<proteinExistence type="predicted"/>
<keyword evidence="2" id="KW-1185">Reference proteome</keyword>
<dbReference type="Proteomes" id="UP001060085">
    <property type="component" value="Linkage Group LG08"/>
</dbReference>
<protein>
    <submittedName>
        <fullName evidence="1">Uncharacterized protein</fullName>
    </submittedName>
</protein>
<gene>
    <name evidence="1" type="ORF">M9H77_36347</name>
</gene>
<sequence>MAFPNPNPPPPPPETILTMHEDQDPRPVHRKSCGNRKSYLMLLGINYICLFMGSVSSTLLTKFYFNHKGKSRWISTFVQSAGFPLLFLPIYLSYYLFKSTDRKPFSGFTQKLLILSILVGFLLGLNNLLISWGSSYLPVSTFSLLLSCQLAFTLILSVIIVKQKITFSNLNCVILLTLSSVLLALSSGRDKPQGLTKGKYFIGYFTAIGAGLLFSLYLPVMEKIYHTVYCYSMVMEMQLIMEAAATLLATIGMVADGGFTDMKTESTKLFDLGSKGYWLTIIFNIITWQLCFMGTAGMVFLTTSLTGGICMTALMAINVVGGVLVYGDEFGGVKIVSTLLCIWGFSSYLYGMYMKMKAEKETERINDHRRFMEMAEIVSHSG</sequence>